<dbReference type="Proteomes" id="UP000095287">
    <property type="component" value="Unplaced"/>
</dbReference>
<sequence>MKLTKVDVPERVKNYSFTVKDGWLYYFSLHERTWDLRMYNLLTAEDKDFLKGVEGTPWWTLCVNGRIHVVFYHIGYYALELDSDADEPQGARIARTEALGW</sequence>
<proteinExistence type="predicted"/>
<dbReference type="WBParaSite" id="L893_g704.t1">
    <property type="protein sequence ID" value="L893_g704.t1"/>
    <property type="gene ID" value="L893_g704"/>
</dbReference>
<reference evidence="2" key="1">
    <citation type="submission" date="2016-11" db="UniProtKB">
        <authorList>
            <consortium name="WormBaseParasite"/>
        </authorList>
    </citation>
    <scope>IDENTIFICATION</scope>
</reference>
<accession>A0A1I8AKZ8</accession>
<dbReference type="AlphaFoldDB" id="A0A1I8AKZ8"/>
<organism evidence="1 2">
    <name type="scientific">Steinernema glaseri</name>
    <dbReference type="NCBI Taxonomy" id="37863"/>
    <lineage>
        <taxon>Eukaryota</taxon>
        <taxon>Metazoa</taxon>
        <taxon>Ecdysozoa</taxon>
        <taxon>Nematoda</taxon>
        <taxon>Chromadorea</taxon>
        <taxon>Rhabditida</taxon>
        <taxon>Tylenchina</taxon>
        <taxon>Panagrolaimomorpha</taxon>
        <taxon>Strongyloidoidea</taxon>
        <taxon>Steinernematidae</taxon>
        <taxon>Steinernema</taxon>
    </lineage>
</organism>
<protein>
    <submittedName>
        <fullName evidence="2">DPPIV_N domain-containing protein</fullName>
    </submittedName>
</protein>
<keyword evidence="1" id="KW-1185">Reference proteome</keyword>
<name>A0A1I8AKZ8_9BILA</name>
<evidence type="ECO:0000313" key="1">
    <source>
        <dbReference type="Proteomes" id="UP000095287"/>
    </source>
</evidence>
<evidence type="ECO:0000313" key="2">
    <source>
        <dbReference type="WBParaSite" id="L893_g704.t1"/>
    </source>
</evidence>